<dbReference type="KEGG" id="ccx:COCOR_04404"/>
<feature type="domain" description="Transposase IS4-like" evidence="1">
    <location>
        <begin position="144"/>
        <end position="221"/>
    </location>
</feature>
<dbReference type="PANTHER" id="PTHR30007">
    <property type="entry name" value="PHP DOMAIN PROTEIN"/>
    <property type="match status" value="1"/>
</dbReference>
<dbReference type="InterPro" id="IPR025161">
    <property type="entry name" value="IS402-like_dom"/>
</dbReference>
<dbReference type="Pfam" id="PF13340">
    <property type="entry name" value="DUF4096"/>
    <property type="match status" value="1"/>
</dbReference>
<dbReference type="Proteomes" id="UP000007587">
    <property type="component" value="Chromosome"/>
</dbReference>
<keyword evidence="4" id="KW-1185">Reference proteome</keyword>
<evidence type="ECO:0000259" key="2">
    <source>
        <dbReference type="Pfam" id="PF13340"/>
    </source>
</evidence>
<evidence type="ECO:0000313" key="3">
    <source>
        <dbReference type="EMBL" id="AFE05811.1"/>
    </source>
</evidence>
<dbReference type="PANTHER" id="PTHR30007:SF0">
    <property type="entry name" value="TRANSPOSASE"/>
    <property type="match status" value="1"/>
</dbReference>
<gene>
    <name evidence="3" type="ordered locus">COCOR_04404</name>
</gene>
<protein>
    <submittedName>
        <fullName evidence="3">Transposase, is4-like protein</fullName>
    </submittedName>
</protein>
<sequence length="267" mass="30300">MRNATGCSRAGKRKGRVSVRQKPLETLWEVPNELWERIEPLLLEAFPPAWTGRSRADWRKCFNGIIYQLRTGCQWNHLPRRFGSDRTVHRWFTKWVHAGVFLRIWSALVEECDELGEVHWRWQAVDGCLGKARMGGDLVGENPTDRAKRGTKKSLMVEEDGGPLSVVVAPANCHDSRLLKATLESIVVQRPAATRARPQHLGLDKAYDTPTAQQVVATMGYVSHTARINRGEWLPNDPAELKRWLRRRAARETKKKGGRRNPLAGGS</sequence>
<dbReference type="eggNOG" id="COG3293">
    <property type="taxonomic scope" value="Bacteria"/>
</dbReference>
<dbReference type="STRING" id="1144275.COCOR_04404"/>
<dbReference type="InterPro" id="IPR002559">
    <property type="entry name" value="Transposase_11"/>
</dbReference>
<accession>H8N216</accession>
<dbReference type="NCBIfam" id="NF033580">
    <property type="entry name" value="transpos_IS5_3"/>
    <property type="match status" value="1"/>
</dbReference>
<dbReference type="GO" id="GO:0006313">
    <property type="term" value="P:DNA transposition"/>
    <property type="evidence" value="ECO:0007669"/>
    <property type="project" value="InterPro"/>
</dbReference>
<dbReference type="EMBL" id="CP003389">
    <property type="protein sequence ID" value="AFE05811.1"/>
    <property type="molecule type" value="Genomic_DNA"/>
</dbReference>
<dbReference type="Pfam" id="PF01609">
    <property type="entry name" value="DDE_Tnp_1"/>
    <property type="match status" value="1"/>
</dbReference>
<name>H8N216_CORCM</name>
<evidence type="ECO:0000259" key="1">
    <source>
        <dbReference type="Pfam" id="PF01609"/>
    </source>
</evidence>
<evidence type="ECO:0000313" key="4">
    <source>
        <dbReference type="Proteomes" id="UP000007587"/>
    </source>
</evidence>
<dbReference type="AlphaFoldDB" id="H8N216"/>
<dbReference type="InParanoid" id="H8N216"/>
<dbReference type="GO" id="GO:0003677">
    <property type="term" value="F:DNA binding"/>
    <property type="evidence" value="ECO:0007669"/>
    <property type="project" value="InterPro"/>
</dbReference>
<organism evidence="3 4">
    <name type="scientific">Corallococcus coralloides (strain ATCC 25202 / DSM 2259 / NBRC 100086 / M2)</name>
    <name type="common">Myxococcus coralloides</name>
    <dbReference type="NCBI Taxonomy" id="1144275"/>
    <lineage>
        <taxon>Bacteria</taxon>
        <taxon>Pseudomonadati</taxon>
        <taxon>Myxococcota</taxon>
        <taxon>Myxococcia</taxon>
        <taxon>Myxococcales</taxon>
        <taxon>Cystobacterineae</taxon>
        <taxon>Myxococcaceae</taxon>
        <taxon>Corallococcus</taxon>
    </lineage>
</organism>
<proteinExistence type="predicted"/>
<dbReference type="GO" id="GO:0004803">
    <property type="term" value="F:transposase activity"/>
    <property type="evidence" value="ECO:0007669"/>
    <property type="project" value="InterPro"/>
</dbReference>
<feature type="domain" description="Insertion element IS402-like" evidence="2">
    <location>
        <begin position="31"/>
        <end position="105"/>
    </location>
</feature>
<reference evidence="4" key="2">
    <citation type="submission" date="2012-03" db="EMBL/GenBank/DDBJ databases">
        <title>Genome sequence of the fruiting myxobacterium Corallococcus coralloides DSM 2259.</title>
        <authorList>
            <person name="Huntley S."/>
            <person name="Zhang Y."/>
            <person name="Treuner-Lange A."/>
            <person name="Sensen C.W."/>
            <person name="Sogaard-Andersen L."/>
        </authorList>
    </citation>
    <scope>NUCLEOTIDE SEQUENCE [LARGE SCALE GENOMIC DNA]</scope>
    <source>
        <strain evidence="4">ATCC 25202 / DSM 2259 / NBRC 100086 / M2</strain>
    </source>
</reference>
<dbReference type="HOGENOM" id="CLU_1040969_0_0_7"/>
<reference evidence="3 4" key="1">
    <citation type="journal article" date="2012" name="J. Bacteriol.">
        <title>Complete Genome Sequence of the Fruiting Myxobacterium Corallococcus coralloides DSM 2259.</title>
        <authorList>
            <person name="Huntley S."/>
            <person name="Zhang Y."/>
            <person name="Treuner-Lange A."/>
            <person name="Kneip S."/>
            <person name="Sensen C.W."/>
            <person name="Sogaard-Andersen L."/>
        </authorList>
    </citation>
    <scope>NUCLEOTIDE SEQUENCE [LARGE SCALE GENOMIC DNA]</scope>
    <source>
        <strain evidence="4">ATCC 25202 / DSM 2259 / NBRC 100086 / M2</strain>
    </source>
</reference>